<gene>
    <name evidence="1" type="ORF">FZC83_01820</name>
</gene>
<dbReference type="Proteomes" id="UP000322997">
    <property type="component" value="Unassembled WGS sequence"/>
</dbReference>
<evidence type="ECO:0008006" key="3">
    <source>
        <dbReference type="Google" id="ProtNLM"/>
    </source>
</evidence>
<protein>
    <recommendedName>
        <fullName evidence="3">Phage protein</fullName>
    </recommendedName>
</protein>
<evidence type="ECO:0000313" key="2">
    <source>
        <dbReference type="Proteomes" id="UP000322997"/>
    </source>
</evidence>
<proteinExistence type="predicted"/>
<reference evidence="1 2" key="1">
    <citation type="submission" date="2019-08" db="EMBL/GenBank/DDBJ databases">
        <title>Bacillus genomes from the desert of Cuatro Cienegas, Coahuila.</title>
        <authorList>
            <person name="Olmedo-Alvarez G."/>
        </authorList>
    </citation>
    <scope>NUCLEOTIDE SEQUENCE [LARGE SCALE GENOMIC DNA]</scope>
    <source>
        <strain evidence="1 2">CH108_3D</strain>
    </source>
</reference>
<sequence>MRATISEEWLQMIDEKIYLDLEIHVINKRLILSEKKGTKGYSKHLESIIKEKIEDRKRVSEFLRKNGIKVDDPIPEDEHFVEYHYSCKVDGGYKEGTMKYWKHALRYSLKKRLGKYFATRE</sequence>
<dbReference type="Pfam" id="PF26325">
    <property type="entry name" value="YhjD"/>
    <property type="match status" value="1"/>
</dbReference>
<dbReference type="RefSeq" id="WP_148984367.1">
    <property type="nucleotide sequence ID" value="NZ_VTEQ01000001.1"/>
</dbReference>
<dbReference type="AlphaFoldDB" id="A0A5D4RY70"/>
<dbReference type="InterPro" id="IPR058600">
    <property type="entry name" value="YhjD-like"/>
</dbReference>
<dbReference type="EMBL" id="VTEQ01000001">
    <property type="protein sequence ID" value="TYS56333.1"/>
    <property type="molecule type" value="Genomic_DNA"/>
</dbReference>
<name>A0A5D4RY70_9BACI</name>
<accession>A0A5D4RY70</accession>
<organism evidence="1 2">
    <name type="scientific">Rossellomorea marisflavi</name>
    <dbReference type="NCBI Taxonomy" id="189381"/>
    <lineage>
        <taxon>Bacteria</taxon>
        <taxon>Bacillati</taxon>
        <taxon>Bacillota</taxon>
        <taxon>Bacilli</taxon>
        <taxon>Bacillales</taxon>
        <taxon>Bacillaceae</taxon>
        <taxon>Rossellomorea</taxon>
    </lineage>
</organism>
<comment type="caution">
    <text evidence="1">The sequence shown here is derived from an EMBL/GenBank/DDBJ whole genome shotgun (WGS) entry which is preliminary data.</text>
</comment>
<evidence type="ECO:0000313" key="1">
    <source>
        <dbReference type="EMBL" id="TYS56333.1"/>
    </source>
</evidence>